<dbReference type="AlphaFoldDB" id="A0A9Q3IEF8"/>
<comment type="caution">
    <text evidence="2">The sequence shown here is derived from an EMBL/GenBank/DDBJ whole genome shotgun (WGS) entry which is preliminary data.</text>
</comment>
<evidence type="ECO:0000313" key="2">
    <source>
        <dbReference type="EMBL" id="MBW0535689.1"/>
    </source>
</evidence>
<evidence type="ECO:0000313" key="3">
    <source>
        <dbReference type="Proteomes" id="UP000765509"/>
    </source>
</evidence>
<reference evidence="2" key="1">
    <citation type="submission" date="2021-03" db="EMBL/GenBank/DDBJ databases">
        <title>Draft genome sequence of rust myrtle Austropuccinia psidii MF-1, a brazilian biotype.</title>
        <authorList>
            <person name="Quecine M.C."/>
            <person name="Pachon D.M.R."/>
            <person name="Bonatelli M.L."/>
            <person name="Correr F.H."/>
            <person name="Franceschini L.M."/>
            <person name="Leite T.F."/>
            <person name="Margarido G.R.A."/>
            <person name="Almeida C.A."/>
            <person name="Ferrarezi J.A."/>
            <person name="Labate C.A."/>
        </authorList>
    </citation>
    <scope>NUCLEOTIDE SEQUENCE</scope>
    <source>
        <strain evidence="2">MF-1</strain>
    </source>
</reference>
<gene>
    <name evidence="2" type="ORF">O181_075404</name>
</gene>
<name>A0A9Q3IEF8_9BASI</name>
<evidence type="ECO:0000256" key="1">
    <source>
        <dbReference type="SAM" id="MobiDB-lite"/>
    </source>
</evidence>
<accession>A0A9Q3IEF8</accession>
<feature type="region of interest" description="Disordered" evidence="1">
    <location>
        <begin position="83"/>
        <end position="161"/>
    </location>
</feature>
<dbReference type="Proteomes" id="UP000765509">
    <property type="component" value="Unassembled WGS sequence"/>
</dbReference>
<dbReference type="EMBL" id="AVOT02040467">
    <property type="protein sequence ID" value="MBW0535689.1"/>
    <property type="molecule type" value="Genomic_DNA"/>
</dbReference>
<proteinExistence type="predicted"/>
<keyword evidence="3" id="KW-1185">Reference proteome</keyword>
<feature type="non-terminal residue" evidence="2">
    <location>
        <position position="1"/>
    </location>
</feature>
<protein>
    <submittedName>
        <fullName evidence="2">Uncharacterized protein</fullName>
    </submittedName>
</protein>
<organism evidence="2 3">
    <name type="scientific">Austropuccinia psidii MF-1</name>
    <dbReference type="NCBI Taxonomy" id="1389203"/>
    <lineage>
        <taxon>Eukaryota</taxon>
        <taxon>Fungi</taxon>
        <taxon>Dikarya</taxon>
        <taxon>Basidiomycota</taxon>
        <taxon>Pucciniomycotina</taxon>
        <taxon>Pucciniomycetes</taxon>
        <taxon>Pucciniales</taxon>
        <taxon>Sphaerophragmiaceae</taxon>
        <taxon>Austropuccinia</taxon>
    </lineage>
</organism>
<sequence length="161" mass="17811">MTRGVPSQDACVGTPLSLKMMKSFWSGNRCPYPKKADSNVSRQLDWFHMLLICPPGLLGHHPSFNSLLDHREVIIRPMKDGNGKRRFKLGPITTMSCNPRDSNAKESPVPSMPCKQTLPQPAPGPSVTQSLEELFYEPLQPDEPPIPGPSQSSKPHKDSPT</sequence>